<dbReference type="GO" id="GO:0020037">
    <property type="term" value="F:heme binding"/>
    <property type="evidence" value="ECO:0007669"/>
    <property type="project" value="InterPro"/>
</dbReference>
<reference evidence="15" key="2">
    <citation type="submission" date="2015-06" db="UniProtKB">
        <authorList>
            <consortium name="EnsemblMetazoa"/>
        </authorList>
    </citation>
    <scope>IDENTIFICATION</scope>
</reference>
<evidence type="ECO:0000256" key="10">
    <source>
        <dbReference type="ARBA" id="ARBA00023002"/>
    </source>
</evidence>
<dbReference type="AlphaFoldDB" id="T1GXF6"/>
<evidence type="ECO:0000313" key="15">
    <source>
        <dbReference type="EnsemblMetazoa" id="MESCA008506-PA"/>
    </source>
</evidence>
<evidence type="ECO:0000256" key="8">
    <source>
        <dbReference type="ARBA" id="ARBA00022824"/>
    </source>
</evidence>
<evidence type="ECO:0000256" key="9">
    <source>
        <dbReference type="ARBA" id="ARBA00022848"/>
    </source>
</evidence>
<dbReference type="InterPro" id="IPR050476">
    <property type="entry name" value="Insect_CytP450_Detox"/>
</dbReference>
<dbReference type="GO" id="GO:0004497">
    <property type="term" value="F:monooxygenase activity"/>
    <property type="evidence" value="ECO:0007669"/>
    <property type="project" value="UniProtKB-KW"/>
</dbReference>
<keyword evidence="11" id="KW-0408">Iron</keyword>
<keyword evidence="12" id="KW-0503">Monooxygenase</keyword>
<dbReference type="Proteomes" id="UP000015102">
    <property type="component" value="Unassembled WGS sequence"/>
</dbReference>
<keyword evidence="8" id="KW-0256">Endoplasmic reticulum</keyword>
<protein>
    <recommendedName>
        <fullName evidence="17">Cytochrome P450</fullName>
    </recommendedName>
</protein>
<dbReference type="PANTHER" id="PTHR24292:SF84">
    <property type="entry name" value="CYTOCHROME P450 28A5-RELATED"/>
    <property type="match status" value="1"/>
</dbReference>
<keyword evidence="14" id="KW-0812">Transmembrane</keyword>
<evidence type="ECO:0000256" key="14">
    <source>
        <dbReference type="SAM" id="Phobius"/>
    </source>
</evidence>
<evidence type="ECO:0000256" key="1">
    <source>
        <dbReference type="ARBA" id="ARBA00001971"/>
    </source>
</evidence>
<feature type="transmembrane region" description="Helical" evidence="14">
    <location>
        <begin position="6"/>
        <end position="22"/>
    </location>
</feature>
<dbReference type="EMBL" id="CAQQ02373940">
    <property type="status" value="NOT_ANNOTATED_CDS"/>
    <property type="molecule type" value="Genomic_DNA"/>
</dbReference>
<evidence type="ECO:0000256" key="2">
    <source>
        <dbReference type="ARBA" id="ARBA00003690"/>
    </source>
</evidence>
<accession>T1GXF6</accession>
<evidence type="ECO:0000256" key="4">
    <source>
        <dbReference type="ARBA" id="ARBA00004406"/>
    </source>
</evidence>
<comment type="cofactor">
    <cofactor evidence="1">
        <name>heme</name>
        <dbReference type="ChEBI" id="CHEBI:30413"/>
    </cofactor>
</comment>
<keyword evidence="16" id="KW-1185">Reference proteome</keyword>
<proteinExistence type="inferred from homology"/>
<evidence type="ECO:0008006" key="17">
    <source>
        <dbReference type="Google" id="ProtNLM"/>
    </source>
</evidence>
<evidence type="ECO:0000256" key="6">
    <source>
        <dbReference type="ARBA" id="ARBA00022617"/>
    </source>
</evidence>
<sequence>MSLTMLSVALIAIAAYLIYLYFTRNFDYWKKRGVKGPKPKLIFGNFKDSITEKRNVGYLIDDIYRNYKKSEDFVGVFNANFPQLLILNPELAKQITTSDFSSFADNEASEWTKSSKDLLIRYHPFVLTGQEWKNRRSELIPSVTPAKIKSYYPNHVDATDLMLKYTGEVVCDVVFGLEAGTFKTETCDFMKVSRKLVSDFYNELGKLFISSCFPILRGVFKINFIKDDTANFYRNISKLAIESRLKGNDRNDVLQFLINMQEKNNISHDQFVGNQLMFILDGYDTTAVITAHVLLC</sequence>
<keyword evidence="7" id="KW-0479">Metal-binding</keyword>
<comment type="similarity">
    <text evidence="5">Belongs to the cytochrome P450 family.</text>
</comment>
<dbReference type="GO" id="GO:0005506">
    <property type="term" value="F:iron ion binding"/>
    <property type="evidence" value="ECO:0007669"/>
    <property type="project" value="InterPro"/>
</dbReference>
<organism evidence="15 16">
    <name type="scientific">Megaselia scalaris</name>
    <name type="common">Humpbacked fly</name>
    <name type="synonym">Phora scalaris</name>
    <dbReference type="NCBI Taxonomy" id="36166"/>
    <lineage>
        <taxon>Eukaryota</taxon>
        <taxon>Metazoa</taxon>
        <taxon>Ecdysozoa</taxon>
        <taxon>Arthropoda</taxon>
        <taxon>Hexapoda</taxon>
        <taxon>Insecta</taxon>
        <taxon>Pterygota</taxon>
        <taxon>Neoptera</taxon>
        <taxon>Endopterygota</taxon>
        <taxon>Diptera</taxon>
        <taxon>Brachycera</taxon>
        <taxon>Muscomorpha</taxon>
        <taxon>Platypezoidea</taxon>
        <taxon>Phoridae</taxon>
        <taxon>Megaseliini</taxon>
        <taxon>Megaselia</taxon>
    </lineage>
</organism>
<dbReference type="Pfam" id="PF00067">
    <property type="entry name" value="p450"/>
    <property type="match status" value="2"/>
</dbReference>
<dbReference type="STRING" id="36166.T1GXF6"/>
<dbReference type="InterPro" id="IPR001128">
    <property type="entry name" value="Cyt_P450"/>
</dbReference>
<evidence type="ECO:0000256" key="3">
    <source>
        <dbReference type="ARBA" id="ARBA00004174"/>
    </source>
</evidence>
<keyword evidence="13 14" id="KW-0472">Membrane</keyword>
<evidence type="ECO:0000256" key="12">
    <source>
        <dbReference type="ARBA" id="ARBA00023033"/>
    </source>
</evidence>
<evidence type="ECO:0000256" key="5">
    <source>
        <dbReference type="ARBA" id="ARBA00010617"/>
    </source>
</evidence>
<comment type="function">
    <text evidence="2">May be involved in the metabolism of insect hormones and in the breakdown of synthetic insecticides.</text>
</comment>
<keyword evidence="14" id="KW-1133">Transmembrane helix</keyword>
<dbReference type="EnsemblMetazoa" id="MESCA008506-RA">
    <property type="protein sequence ID" value="MESCA008506-PA"/>
    <property type="gene ID" value="MESCA008506"/>
</dbReference>
<keyword evidence="10" id="KW-0560">Oxidoreductase</keyword>
<keyword evidence="9" id="KW-0492">Microsome</keyword>
<dbReference type="GO" id="GO:0005789">
    <property type="term" value="C:endoplasmic reticulum membrane"/>
    <property type="evidence" value="ECO:0007669"/>
    <property type="project" value="UniProtKB-SubCell"/>
</dbReference>
<reference evidence="16" key="1">
    <citation type="submission" date="2013-02" db="EMBL/GenBank/DDBJ databases">
        <authorList>
            <person name="Hughes D."/>
        </authorList>
    </citation>
    <scope>NUCLEOTIDE SEQUENCE</scope>
    <source>
        <strain>Durham</strain>
        <strain evidence="16">NC isolate 2 -- Noor lab</strain>
    </source>
</reference>
<dbReference type="PANTHER" id="PTHR24292">
    <property type="entry name" value="CYTOCHROME P450"/>
    <property type="match status" value="1"/>
</dbReference>
<evidence type="ECO:0000256" key="7">
    <source>
        <dbReference type="ARBA" id="ARBA00022723"/>
    </source>
</evidence>
<dbReference type="HOGENOM" id="CLU_001570_5_8_1"/>
<evidence type="ECO:0000256" key="13">
    <source>
        <dbReference type="ARBA" id="ARBA00023136"/>
    </source>
</evidence>
<dbReference type="Gene3D" id="1.10.630.10">
    <property type="entry name" value="Cytochrome P450"/>
    <property type="match status" value="1"/>
</dbReference>
<dbReference type="InterPro" id="IPR036396">
    <property type="entry name" value="Cyt_P450_sf"/>
</dbReference>
<comment type="subcellular location">
    <subcellularLocation>
        <location evidence="4">Endoplasmic reticulum membrane</location>
        <topology evidence="4">Peripheral membrane protein</topology>
    </subcellularLocation>
    <subcellularLocation>
        <location evidence="3">Microsome membrane</location>
        <topology evidence="3">Peripheral membrane protein</topology>
    </subcellularLocation>
</comment>
<dbReference type="OMA" id="VANRIMI"/>
<evidence type="ECO:0000313" key="16">
    <source>
        <dbReference type="Proteomes" id="UP000015102"/>
    </source>
</evidence>
<name>T1GXF6_MEGSC</name>
<dbReference type="GO" id="GO:0016705">
    <property type="term" value="F:oxidoreductase activity, acting on paired donors, with incorporation or reduction of molecular oxygen"/>
    <property type="evidence" value="ECO:0007669"/>
    <property type="project" value="InterPro"/>
</dbReference>
<keyword evidence="6" id="KW-0349">Heme</keyword>
<dbReference type="SUPFAM" id="SSF48264">
    <property type="entry name" value="Cytochrome P450"/>
    <property type="match status" value="1"/>
</dbReference>
<evidence type="ECO:0000256" key="11">
    <source>
        <dbReference type="ARBA" id="ARBA00023004"/>
    </source>
</evidence>